<dbReference type="Gene3D" id="2.20.150.10">
    <property type="entry name" value="putative 5-dehydro-2- deoxygluconokinase"/>
    <property type="match status" value="1"/>
</dbReference>
<dbReference type="CDD" id="cd01166">
    <property type="entry name" value="KdgK"/>
    <property type="match status" value="1"/>
</dbReference>
<dbReference type="InterPro" id="IPR023314">
    <property type="entry name" value="Myo_inos_IolC-like_sf"/>
</dbReference>
<dbReference type="InterPro" id="IPR011611">
    <property type="entry name" value="PfkB_dom"/>
</dbReference>
<evidence type="ECO:0000259" key="6">
    <source>
        <dbReference type="Pfam" id="PF00294"/>
    </source>
</evidence>
<sequence length="341" mass="37968">MEKLEFDWTKPRDLAAIGRSGVDLYPEQFAPMEQVISFTKHVGGSPTNTAVQAAKMGLDTAFIGNISDDKFGSYIKCYLEQEGIDTCAMTVDNDLTIRQSLAVAEQVERGKIEYFFYRQDPADLHLRMEAVKESFIRQFKALLVSGASLCASPAREAVLLAMEYARRNHVFVIFDPDYRKEGWYSEEETSLYYHTAAKMSDMIVSTREEFNVLEKIVNPGNSDDTISARTYLQYGAKMVCIKHGGEGSTVYTLDGGIYHGPVMPARVYKTLGAGDSFCGTLIAKLIQGKTIPEALIYAAAAASITISGKSCSDSMPEKEKLDSYMNAYKKGQIEQWDGWKQ</sequence>
<accession>E7GPG8</accession>
<reference evidence="7 8" key="1">
    <citation type="submission" date="2010-12" db="EMBL/GenBank/DDBJ databases">
        <title>The Genome Sequence of Clostridium symbiosum strain WAL-14163.</title>
        <authorList>
            <person name="Earl A."/>
            <person name="Ward D."/>
            <person name="Feldgarden M."/>
            <person name="Gevers D."/>
            <person name="Finegold S.M."/>
            <person name="Summanen P.H."/>
            <person name="Molitoris D.R."/>
            <person name="Vaisanen M.L."/>
            <person name="Daigneault M."/>
            <person name="Young S.K."/>
            <person name="Zeng Q."/>
            <person name="Gargeya S."/>
            <person name="Fitzgerald M."/>
            <person name="Haas B."/>
            <person name="Abouelleil A."/>
            <person name="Alvarado L."/>
            <person name="Arachchi H.M."/>
            <person name="Berlin A."/>
            <person name="Brown A."/>
            <person name="Chapman S.B."/>
            <person name="Chen Z."/>
            <person name="Dunbar C."/>
            <person name="Freedman E."/>
            <person name="Gearin G."/>
            <person name="Gellesch M."/>
            <person name="Goldberg J."/>
            <person name="Griggs A."/>
            <person name="Gujja S."/>
            <person name="Heilman E."/>
            <person name="Heiman D."/>
            <person name="Howarth C."/>
            <person name="Larson L."/>
            <person name="Lui A."/>
            <person name="MacDonald P.J.P."/>
            <person name="Mehta T."/>
            <person name="Montmayeur A."/>
            <person name="Murphy C."/>
            <person name="Neiman D."/>
            <person name="Pearson M."/>
            <person name="Priest M."/>
            <person name="Roberts A."/>
            <person name="Saif S."/>
            <person name="Shea T."/>
            <person name="Shenoy N."/>
            <person name="Sisk P."/>
            <person name="Stolte C."/>
            <person name="Sykes S."/>
            <person name="White J."/>
            <person name="Yandava C."/>
            <person name="Nusbaum C."/>
            <person name="Birren B."/>
        </authorList>
    </citation>
    <scope>NUCLEOTIDE SEQUENCE [LARGE SCALE GENOMIC DNA]</scope>
    <source>
        <strain evidence="7 8">WAL-14163</strain>
    </source>
</reference>
<dbReference type="AlphaFoldDB" id="E7GPG8"/>
<dbReference type="RefSeq" id="WP_003501607.1">
    <property type="nucleotide sequence ID" value="NZ_GL834311.1"/>
</dbReference>
<dbReference type="InterPro" id="IPR050306">
    <property type="entry name" value="PfkB_Carbo_kinase"/>
</dbReference>
<dbReference type="PANTHER" id="PTHR43085">
    <property type="entry name" value="HEXOKINASE FAMILY MEMBER"/>
    <property type="match status" value="1"/>
</dbReference>
<dbReference type="Proteomes" id="UP000002970">
    <property type="component" value="Unassembled WGS sequence"/>
</dbReference>
<evidence type="ECO:0000256" key="2">
    <source>
        <dbReference type="ARBA" id="ARBA00022679"/>
    </source>
</evidence>
<evidence type="ECO:0000313" key="7">
    <source>
        <dbReference type="EMBL" id="EGA93349.1"/>
    </source>
</evidence>
<organism evidence="7 8">
    <name type="scientific">Clostridium symbiosum (strain WAL-14163)</name>
    <dbReference type="NCBI Taxonomy" id="742740"/>
    <lineage>
        <taxon>Bacteria</taxon>
        <taxon>Bacillati</taxon>
        <taxon>Bacillota</taxon>
        <taxon>Clostridia</taxon>
        <taxon>Lachnospirales</taxon>
        <taxon>Lachnospiraceae</taxon>
        <taxon>Otoolea</taxon>
    </lineage>
</organism>
<keyword evidence="3" id="KW-0547">Nucleotide-binding</keyword>
<keyword evidence="4" id="KW-0418">Kinase</keyword>
<dbReference type="eggNOG" id="COG0524">
    <property type="taxonomic scope" value="Bacteria"/>
</dbReference>
<dbReference type="GO" id="GO:0016301">
    <property type="term" value="F:kinase activity"/>
    <property type="evidence" value="ECO:0007669"/>
    <property type="project" value="UniProtKB-KW"/>
</dbReference>
<dbReference type="NCBIfam" id="TIGR04382">
    <property type="entry name" value="myo_inos_iolC_N"/>
    <property type="match status" value="1"/>
</dbReference>
<proteinExistence type="inferred from homology"/>
<keyword evidence="5" id="KW-0067">ATP-binding</keyword>
<dbReference type="HOGENOM" id="CLU_027634_6_0_9"/>
<keyword evidence="2" id="KW-0808">Transferase</keyword>
<evidence type="ECO:0000256" key="5">
    <source>
        <dbReference type="ARBA" id="ARBA00022840"/>
    </source>
</evidence>
<evidence type="ECO:0000256" key="4">
    <source>
        <dbReference type="ARBA" id="ARBA00022777"/>
    </source>
</evidence>
<dbReference type="Gene3D" id="3.40.1190.20">
    <property type="match status" value="1"/>
</dbReference>
<dbReference type="SUPFAM" id="SSF53613">
    <property type="entry name" value="Ribokinase-like"/>
    <property type="match status" value="1"/>
</dbReference>
<comment type="caution">
    <text evidence="7">The sequence shown here is derived from an EMBL/GenBank/DDBJ whole genome shotgun (WGS) entry which is preliminary data.</text>
</comment>
<keyword evidence="8" id="KW-1185">Reference proteome</keyword>
<dbReference type="PANTHER" id="PTHR43085:SF49">
    <property type="entry name" value="5-DEHYDRO-2-DEOXYGLUCONOKINASE"/>
    <property type="match status" value="1"/>
</dbReference>
<dbReference type="InterPro" id="IPR029056">
    <property type="entry name" value="Ribokinase-like"/>
</dbReference>
<feature type="domain" description="Carbohydrate kinase PfkB" evidence="6">
    <location>
        <begin position="14"/>
        <end position="317"/>
    </location>
</feature>
<gene>
    <name evidence="7" type="ORF">HMPREF9474_02813</name>
</gene>
<dbReference type="STRING" id="1512.GCA_900049235_03033"/>
<dbReference type="Pfam" id="PF00294">
    <property type="entry name" value="PfkB"/>
    <property type="match status" value="1"/>
</dbReference>
<evidence type="ECO:0000313" key="8">
    <source>
        <dbReference type="Proteomes" id="UP000002970"/>
    </source>
</evidence>
<evidence type="ECO:0000256" key="1">
    <source>
        <dbReference type="ARBA" id="ARBA00010688"/>
    </source>
</evidence>
<protein>
    <recommendedName>
        <fullName evidence="6">Carbohydrate kinase PfkB domain-containing protein</fullName>
    </recommendedName>
</protein>
<dbReference type="GO" id="GO:0005524">
    <property type="term" value="F:ATP binding"/>
    <property type="evidence" value="ECO:0007669"/>
    <property type="project" value="UniProtKB-KW"/>
</dbReference>
<dbReference type="EMBL" id="ADLQ01000065">
    <property type="protein sequence ID" value="EGA93349.1"/>
    <property type="molecule type" value="Genomic_DNA"/>
</dbReference>
<evidence type="ECO:0000256" key="3">
    <source>
        <dbReference type="ARBA" id="ARBA00022741"/>
    </source>
</evidence>
<name>E7GPG8_CLOS6</name>
<dbReference type="InterPro" id="IPR030830">
    <property type="entry name" value="Myo_inos_IolC"/>
</dbReference>
<comment type="similarity">
    <text evidence="1">Belongs to the carbohydrate kinase PfkB family.</text>
</comment>